<organism evidence="1 2">
    <name type="scientific">Brachionus plicatilis</name>
    <name type="common">Marine rotifer</name>
    <name type="synonym">Brachionus muelleri</name>
    <dbReference type="NCBI Taxonomy" id="10195"/>
    <lineage>
        <taxon>Eukaryota</taxon>
        <taxon>Metazoa</taxon>
        <taxon>Spiralia</taxon>
        <taxon>Gnathifera</taxon>
        <taxon>Rotifera</taxon>
        <taxon>Eurotatoria</taxon>
        <taxon>Monogononta</taxon>
        <taxon>Pseudotrocha</taxon>
        <taxon>Ploima</taxon>
        <taxon>Brachionidae</taxon>
        <taxon>Brachionus</taxon>
    </lineage>
</organism>
<proteinExistence type="predicted"/>
<name>A0A3M7SEN0_BRAPC</name>
<protein>
    <submittedName>
        <fullName evidence="1">Uncharacterized protein</fullName>
    </submittedName>
</protein>
<reference evidence="1 2" key="1">
    <citation type="journal article" date="2018" name="Sci. Rep.">
        <title>Genomic signatures of local adaptation to the degree of environmental predictability in rotifers.</title>
        <authorList>
            <person name="Franch-Gras L."/>
            <person name="Hahn C."/>
            <person name="Garcia-Roger E.M."/>
            <person name="Carmona M.J."/>
            <person name="Serra M."/>
            <person name="Gomez A."/>
        </authorList>
    </citation>
    <scope>NUCLEOTIDE SEQUENCE [LARGE SCALE GENOMIC DNA]</scope>
    <source>
        <strain evidence="1">HYR1</strain>
    </source>
</reference>
<dbReference type="AlphaFoldDB" id="A0A3M7SEN0"/>
<dbReference type="Proteomes" id="UP000276133">
    <property type="component" value="Unassembled WGS sequence"/>
</dbReference>
<accession>A0A3M7SEN0</accession>
<gene>
    <name evidence="1" type="ORF">BpHYR1_024276</name>
</gene>
<comment type="caution">
    <text evidence="1">The sequence shown here is derived from an EMBL/GenBank/DDBJ whole genome shotgun (WGS) entry which is preliminary data.</text>
</comment>
<evidence type="ECO:0000313" key="2">
    <source>
        <dbReference type="Proteomes" id="UP000276133"/>
    </source>
</evidence>
<evidence type="ECO:0000313" key="1">
    <source>
        <dbReference type="EMBL" id="RNA34226.1"/>
    </source>
</evidence>
<keyword evidence="2" id="KW-1185">Reference proteome</keyword>
<sequence length="119" mass="14371">MNFYLNQNFENLIFQIKILEQSLSINLLNVIFWKKIPFSLKAFVQREIVLLETFEAIIENILEFDLPFLELKIQTRKQFKIKSINFKFLNQLKFNYICITLNKPKKLEKKRVEPLIGLF</sequence>
<dbReference type="EMBL" id="REGN01001513">
    <property type="protein sequence ID" value="RNA34226.1"/>
    <property type="molecule type" value="Genomic_DNA"/>
</dbReference>